<evidence type="ECO:0000256" key="1">
    <source>
        <dbReference type="SAM" id="Phobius"/>
    </source>
</evidence>
<dbReference type="EnsemblFungi" id="EJT82511">
    <property type="protein sequence ID" value="EJT82511"/>
    <property type="gene ID" value="GGTG_02484"/>
</dbReference>
<dbReference type="Proteomes" id="UP000006039">
    <property type="component" value="Unassembled WGS sequence"/>
</dbReference>
<keyword evidence="1" id="KW-1133">Transmembrane helix</keyword>
<gene>
    <name evidence="3" type="primary">20342942</name>
    <name evidence="2" type="ORF">GGTG_02484</name>
</gene>
<proteinExistence type="predicted"/>
<reference evidence="3" key="4">
    <citation type="journal article" date="2015" name="G3 (Bethesda)">
        <title>Genome sequences of three phytopathogenic species of the Magnaporthaceae family of fungi.</title>
        <authorList>
            <person name="Okagaki L.H."/>
            <person name="Nunes C.C."/>
            <person name="Sailsbery J."/>
            <person name="Clay B."/>
            <person name="Brown D."/>
            <person name="John T."/>
            <person name="Oh Y."/>
            <person name="Young N."/>
            <person name="Fitzgerald M."/>
            <person name="Haas B.J."/>
            <person name="Zeng Q."/>
            <person name="Young S."/>
            <person name="Adiconis X."/>
            <person name="Fan L."/>
            <person name="Levin J.Z."/>
            <person name="Mitchell T.K."/>
            <person name="Okubara P.A."/>
            <person name="Farman M.L."/>
            <person name="Kohn L.M."/>
            <person name="Birren B."/>
            <person name="Ma L.-J."/>
            <person name="Dean R.A."/>
        </authorList>
    </citation>
    <scope>NUCLEOTIDE SEQUENCE</scope>
    <source>
        <strain evidence="3">R3-111a-1</strain>
    </source>
</reference>
<protein>
    <submittedName>
        <fullName evidence="2 3">Uncharacterized protein</fullName>
    </submittedName>
</protein>
<reference evidence="2" key="2">
    <citation type="submission" date="2010-07" db="EMBL/GenBank/DDBJ databases">
        <authorList>
            <consortium name="The Broad Institute Genome Sequencing Platform"/>
            <consortium name="Broad Institute Genome Sequencing Center for Infectious Disease"/>
            <person name="Ma L.-J."/>
            <person name="Dead R."/>
            <person name="Young S."/>
            <person name="Zeng Q."/>
            <person name="Koehrsen M."/>
            <person name="Alvarado L."/>
            <person name="Berlin A."/>
            <person name="Chapman S.B."/>
            <person name="Chen Z."/>
            <person name="Freedman E."/>
            <person name="Gellesch M."/>
            <person name="Goldberg J."/>
            <person name="Griggs A."/>
            <person name="Gujja S."/>
            <person name="Heilman E.R."/>
            <person name="Heiman D."/>
            <person name="Hepburn T."/>
            <person name="Howarth C."/>
            <person name="Jen D."/>
            <person name="Larson L."/>
            <person name="Mehta T."/>
            <person name="Neiman D."/>
            <person name="Pearson M."/>
            <person name="Roberts A."/>
            <person name="Saif S."/>
            <person name="Shea T."/>
            <person name="Shenoy N."/>
            <person name="Sisk P."/>
            <person name="Stolte C."/>
            <person name="Sykes S."/>
            <person name="Walk T."/>
            <person name="White J."/>
            <person name="Yandava C."/>
            <person name="Haas B."/>
            <person name="Nusbaum C."/>
            <person name="Birren B."/>
        </authorList>
    </citation>
    <scope>NUCLEOTIDE SEQUENCE</scope>
    <source>
        <strain evidence="2">R3-111a-1</strain>
    </source>
</reference>
<sequence>MGLLLQKFRNFVKKLLMHLLHGTAREMVLLKKLVKTFPLKENRRFCWKKRPIAFFLRIKTERKGMFNQSLKSTDWVRLRIKTKGIKSSKNNRSLLSFFLFLNNAFFVCLVLIAKATITVCKFVLYAYKIKLAKKQ</sequence>
<dbReference type="RefSeq" id="XP_009218520.1">
    <property type="nucleotide sequence ID" value="XM_009220256.1"/>
</dbReference>
<dbReference type="EMBL" id="GL385395">
    <property type="protein sequence ID" value="EJT82511.1"/>
    <property type="molecule type" value="Genomic_DNA"/>
</dbReference>
<keyword evidence="4" id="KW-1185">Reference proteome</keyword>
<accession>J3NMH8</accession>
<keyword evidence="1" id="KW-0812">Transmembrane</keyword>
<feature type="transmembrane region" description="Helical" evidence="1">
    <location>
        <begin position="104"/>
        <end position="127"/>
    </location>
</feature>
<evidence type="ECO:0000313" key="4">
    <source>
        <dbReference type="Proteomes" id="UP000006039"/>
    </source>
</evidence>
<organism evidence="2">
    <name type="scientific">Gaeumannomyces tritici (strain R3-111a-1)</name>
    <name type="common">Wheat and barley take-all root rot fungus</name>
    <name type="synonym">Gaeumannomyces graminis var. tritici</name>
    <dbReference type="NCBI Taxonomy" id="644352"/>
    <lineage>
        <taxon>Eukaryota</taxon>
        <taxon>Fungi</taxon>
        <taxon>Dikarya</taxon>
        <taxon>Ascomycota</taxon>
        <taxon>Pezizomycotina</taxon>
        <taxon>Sordariomycetes</taxon>
        <taxon>Sordariomycetidae</taxon>
        <taxon>Magnaporthales</taxon>
        <taxon>Magnaporthaceae</taxon>
        <taxon>Gaeumannomyces</taxon>
    </lineage>
</organism>
<reference evidence="3" key="5">
    <citation type="submission" date="2018-04" db="UniProtKB">
        <authorList>
            <consortium name="EnsemblFungi"/>
        </authorList>
    </citation>
    <scope>IDENTIFICATION</scope>
    <source>
        <strain evidence="3">R3-111a-1</strain>
    </source>
</reference>
<evidence type="ECO:0000313" key="3">
    <source>
        <dbReference type="EnsemblFungi" id="EJT82511"/>
    </source>
</evidence>
<evidence type="ECO:0000313" key="2">
    <source>
        <dbReference type="EMBL" id="EJT82511.1"/>
    </source>
</evidence>
<keyword evidence="1" id="KW-0472">Membrane</keyword>
<dbReference type="VEuPathDB" id="FungiDB:GGTG_02484"/>
<dbReference type="HOGENOM" id="CLU_1885897_0_0_1"/>
<dbReference type="GeneID" id="20342942"/>
<name>J3NMH8_GAET3</name>
<reference evidence="2" key="3">
    <citation type="submission" date="2010-09" db="EMBL/GenBank/DDBJ databases">
        <title>Annotation of Gaeumannomyces graminis var. tritici R3-111a-1.</title>
        <authorList>
            <consortium name="The Broad Institute Genome Sequencing Platform"/>
            <person name="Ma L.-J."/>
            <person name="Dead R."/>
            <person name="Young S.K."/>
            <person name="Zeng Q."/>
            <person name="Gargeya S."/>
            <person name="Fitzgerald M."/>
            <person name="Haas B."/>
            <person name="Abouelleil A."/>
            <person name="Alvarado L."/>
            <person name="Arachchi H.M."/>
            <person name="Berlin A."/>
            <person name="Brown A."/>
            <person name="Chapman S.B."/>
            <person name="Chen Z."/>
            <person name="Dunbar C."/>
            <person name="Freedman E."/>
            <person name="Gearin G."/>
            <person name="Gellesch M."/>
            <person name="Goldberg J."/>
            <person name="Griggs A."/>
            <person name="Gujja S."/>
            <person name="Heiman D."/>
            <person name="Howarth C."/>
            <person name="Larson L."/>
            <person name="Lui A."/>
            <person name="MacDonald P.J.P."/>
            <person name="Mehta T."/>
            <person name="Montmayeur A."/>
            <person name="Murphy C."/>
            <person name="Neiman D."/>
            <person name="Pearson M."/>
            <person name="Priest M."/>
            <person name="Roberts A."/>
            <person name="Saif S."/>
            <person name="Shea T."/>
            <person name="Shenoy N."/>
            <person name="Sisk P."/>
            <person name="Stolte C."/>
            <person name="Sykes S."/>
            <person name="Yandava C."/>
            <person name="Wortman J."/>
            <person name="Nusbaum C."/>
            <person name="Birren B."/>
        </authorList>
    </citation>
    <scope>NUCLEOTIDE SEQUENCE</scope>
    <source>
        <strain evidence="2">R3-111a-1</strain>
    </source>
</reference>
<reference evidence="4" key="1">
    <citation type="submission" date="2010-07" db="EMBL/GenBank/DDBJ databases">
        <title>The genome sequence of Gaeumannomyces graminis var. tritici strain R3-111a-1.</title>
        <authorList>
            <consortium name="The Broad Institute Genome Sequencing Platform"/>
            <person name="Ma L.-J."/>
            <person name="Dead R."/>
            <person name="Young S."/>
            <person name="Zeng Q."/>
            <person name="Koehrsen M."/>
            <person name="Alvarado L."/>
            <person name="Berlin A."/>
            <person name="Chapman S.B."/>
            <person name="Chen Z."/>
            <person name="Freedman E."/>
            <person name="Gellesch M."/>
            <person name="Goldberg J."/>
            <person name="Griggs A."/>
            <person name="Gujja S."/>
            <person name="Heilman E.R."/>
            <person name="Heiman D."/>
            <person name="Hepburn T."/>
            <person name="Howarth C."/>
            <person name="Jen D."/>
            <person name="Larson L."/>
            <person name="Mehta T."/>
            <person name="Neiman D."/>
            <person name="Pearson M."/>
            <person name="Roberts A."/>
            <person name="Saif S."/>
            <person name="Shea T."/>
            <person name="Shenoy N."/>
            <person name="Sisk P."/>
            <person name="Stolte C."/>
            <person name="Sykes S."/>
            <person name="Walk T."/>
            <person name="White J."/>
            <person name="Yandava C."/>
            <person name="Haas B."/>
            <person name="Nusbaum C."/>
            <person name="Birren B."/>
        </authorList>
    </citation>
    <scope>NUCLEOTIDE SEQUENCE [LARGE SCALE GENOMIC DNA]</scope>
    <source>
        <strain evidence="4">R3-111a-1</strain>
    </source>
</reference>
<dbReference type="AlphaFoldDB" id="J3NMH8"/>